<protein>
    <recommendedName>
        <fullName evidence="2">protein-tyrosine-phosphatase</fullName>
        <ecNumber evidence="2">3.1.3.48</ecNumber>
    </recommendedName>
</protein>
<dbReference type="GO" id="GO:0004725">
    <property type="term" value="F:protein tyrosine phosphatase activity"/>
    <property type="evidence" value="ECO:0007669"/>
    <property type="project" value="UniProtKB-EC"/>
</dbReference>
<evidence type="ECO:0000256" key="6">
    <source>
        <dbReference type="ARBA" id="ARBA00023306"/>
    </source>
</evidence>
<dbReference type="PANTHER" id="PTHR10828">
    <property type="entry name" value="M-PHASE INDUCER PHOSPHATASE DUAL SPECIFICITY PHOSPHATASE CDC25"/>
    <property type="match status" value="1"/>
</dbReference>
<dbReference type="PROSITE" id="PS50206">
    <property type="entry name" value="RHODANESE_3"/>
    <property type="match status" value="1"/>
</dbReference>
<dbReference type="PRINTS" id="PR00716">
    <property type="entry name" value="MPIPHPHTASE"/>
</dbReference>
<evidence type="ECO:0000256" key="8">
    <source>
        <dbReference type="SAM" id="MobiDB-lite"/>
    </source>
</evidence>
<dbReference type="InterPro" id="IPR036873">
    <property type="entry name" value="Rhodanese-like_dom_sf"/>
</dbReference>
<evidence type="ECO:0000256" key="1">
    <source>
        <dbReference type="ARBA" id="ARBA00011065"/>
    </source>
</evidence>
<feature type="compositionally biased region" description="Polar residues" evidence="8">
    <location>
        <begin position="35"/>
        <end position="60"/>
    </location>
</feature>
<feature type="domain" description="Rhodanese" evidence="9">
    <location>
        <begin position="212"/>
        <end position="271"/>
    </location>
</feature>
<keyword evidence="4" id="KW-0378">Hydrolase</keyword>
<feature type="region of interest" description="Disordered" evidence="8">
    <location>
        <begin position="26"/>
        <end position="69"/>
    </location>
</feature>
<dbReference type="AlphaFoldDB" id="A0A0N4VBL9"/>
<evidence type="ECO:0000313" key="12">
    <source>
        <dbReference type="WBParaSite" id="EVEC_0000792901-mRNA-1"/>
    </source>
</evidence>
<dbReference type="InterPro" id="IPR001763">
    <property type="entry name" value="Rhodanese-like_dom"/>
</dbReference>
<keyword evidence="11" id="KW-1185">Reference proteome</keyword>
<evidence type="ECO:0000313" key="10">
    <source>
        <dbReference type="EMBL" id="VDD92662.1"/>
    </source>
</evidence>
<dbReference type="InterPro" id="IPR000751">
    <property type="entry name" value="MPI_Phosphatase"/>
</dbReference>
<evidence type="ECO:0000256" key="5">
    <source>
        <dbReference type="ARBA" id="ARBA00022912"/>
    </source>
</evidence>
<dbReference type="GO" id="GO:0010971">
    <property type="term" value="P:positive regulation of G2/M transition of mitotic cell cycle"/>
    <property type="evidence" value="ECO:0007669"/>
    <property type="project" value="TreeGrafter"/>
</dbReference>
<sequence>MLKTPDEKALFKDINLLHLTLQCTEDDDSRDSGISIPSVTSGNVADSDSTAPMDCSSSSSRKNDHTSSFEGSDLLFSWNSSLEQTDLFQRRSSIYENGNGDWAAEQQPLRYVPKNINGVDLFAVAATMNLVVVATTTVSVEDSSNKYLGSYVTRPCEGTSAVICDLQNCSVQTQEFLPGSLHVGAINICDWESLKATFYPECPVGFKAISSKIPIFYCEFSQKRGPQLAEALRKYDRKRNEWRYPDVDYKEIYVLDRGYKNFFEEGYTHLCEPPSYVTMLEVSHREDLKRFSMHRSRSAVELNEAINQTFRGFCEKNVKTRQNTCAVNSPTQLLRNPDLLWLSSDLTIAPRLVKTLRFSESPESPKHRKSVY</sequence>
<dbReference type="GO" id="GO:0110032">
    <property type="term" value="P:positive regulation of G2/MI transition of meiotic cell cycle"/>
    <property type="evidence" value="ECO:0007669"/>
    <property type="project" value="TreeGrafter"/>
</dbReference>
<dbReference type="Proteomes" id="UP000274131">
    <property type="component" value="Unassembled WGS sequence"/>
</dbReference>
<evidence type="ECO:0000256" key="3">
    <source>
        <dbReference type="ARBA" id="ARBA00022618"/>
    </source>
</evidence>
<accession>A0A0N4VBL9</accession>
<dbReference type="GO" id="GO:0005634">
    <property type="term" value="C:nucleus"/>
    <property type="evidence" value="ECO:0007669"/>
    <property type="project" value="TreeGrafter"/>
</dbReference>
<dbReference type="GO" id="GO:0005737">
    <property type="term" value="C:cytoplasm"/>
    <property type="evidence" value="ECO:0007669"/>
    <property type="project" value="TreeGrafter"/>
</dbReference>
<reference evidence="12" key="1">
    <citation type="submission" date="2017-02" db="UniProtKB">
        <authorList>
            <consortium name="WormBaseParasite"/>
        </authorList>
    </citation>
    <scope>IDENTIFICATION</scope>
</reference>
<reference evidence="10 11" key="2">
    <citation type="submission" date="2018-10" db="EMBL/GenBank/DDBJ databases">
        <authorList>
            <consortium name="Pathogen Informatics"/>
        </authorList>
    </citation>
    <scope>NUCLEOTIDE SEQUENCE [LARGE SCALE GENOMIC DNA]</scope>
</reference>
<proteinExistence type="inferred from homology"/>
<evidence type="ECO:0000259" key="9">
    <source>
        <dbReference type="PROSITE" id="PS50206"/>
    </source>
</evidence>
<gene>
    <name evidence="10" type="ORF">EVEC_LOCUS7413</name>
</gene>
<keyword evidence="6" id="KW-0131">Cell cycle</keyword>
<name>A0A0N4VBL9_ENTVE</name>
<evidence type="ECO:0000256" key="4">
    <source>
        <dbReference type="ARBA" id="ARBA00022801"/>
    </source>
</evidence>
<evidence type="ECO:0000313" key="11">
    <source>
        <dbReference type="Proteomes" id="UP000274131"/>
    </source>
</evidence>
<dbReference type="WBParaSite" id="EVEC_0000792901-mRNA-1">
    <property type="protein sequence ID" value="EVEC_0000792901-mRNA-1"/>
    <property type="gene ID" value="EVEC_0000792901"/>
</dbReference>
<dbReference type="PANTHER" id="PTHR10828:SF76">
    <property type="entry name" value="M-PHASE INDUCER PHOSPHATASE"/>
    <property type="match status" value="1"/>
</dbReference>
<dbReference type="SUPFAM" id="SSF52821">
    <property type="entry name" value="Rhodanese/Cell cycle control phosphatase"/>
    <property type="match status" value="1"/>
</dbReference>
<keyword evidence="5" id="KW-0904">Protein phosphatase</keyword>
<dbReference type="GO" id="GO:0000086">
    <property type="term" value="P:G2/M transition of mitotic cell cycle"/>
    <property type="evidence" value="ECO:0007669"/>
    <property type="project" value="TreeGrafter"/>
</dbReference>
<organism evidence="12">
    <name type="scientific">Enterobius vermicularis</name>
    <name type="common">Human pinworm</name>
    <dbReference type="NCBI Taxonomy" id="51028"/>
    <lineage>
        <taxon>Eukaryota</taxon>
        <taxon>Metazoa</taxon>
        <taxon>Ecdysozoa</taxon>
        <taxon>Nematoda</taxon>
        <taxon>Chromadorea</taxon>
        <taxon>Rhabditida</taxon>
        <taxon>Spirurina</taxon>
        <taxon>Oxyuridomorpha</taxon>
        <taxon>Oxyuroidea</taxon>
        <taxon>Oxyuridae</taxon>
        <taxon>Enterobius</taxon>
    </lineage>
</organism>
<dbReference type="GO" id="GO:0051301">
    <property type="term" value="P:cell division"/>
    <property type="evidence" value="ECO:0007669"/>
    <property type="project" value="UniProtKB-KW"/>
</dbReference>
<dbReference type="EMBL" id="UXUI01008912">
    <property type="protein sequence ID" value="VDD92662.1"/>
    <property type="molecule type" value="Genomic_DNA"/>
</dbReference>
<comment type="similarity">
    <text evidence="1">Belongs to the MPI phosphatase family.</text>
</comment>
<keyword evidence="3" id="KW-0132">Cell division</keyword>
<dbReference type="STRING" id="51028.A0A0N4VBL9"/>
<dbReference type="EC" id="3.1.3.48" evidence="2"/>
<dbReference type="OrthoDB" id="26523at2759"/>
<comment type="catalytic activity">
    <reaction evidence="7">
        <text>O-phospho-L-tyrosyl-[protein] + H2O = L-tyrosyl-[protein] + phosphate</text>
        <dbReference type="Rhea" id="RHEA:10684"/>
        <dbReference type="Rhea" id="RHEA-COMP:10136"/>
        <dbReference type="Rhea" id="RHEA-COMP:20101"/>
        <dbReference type="ChEBI" id="CHEBI:15377"/>
        <dbReference type="ChEBI" id="CHEBI:43474"/>
        <dbReference type="ChEBI" id="CHEBI:46858"/>
        <dbReference type="ChEBI" id="CHEBI:61978"/>
        <dbReference type="EC" id="3.1.3.48"/>
    </reaction>
</comment>
<evidence type="ECO:0000256" key="2">
    <source>
        <dbReference type="ARBA" id="ARBA00013064"/>
    </source>
</evidence>
<dbReference type="Gene3D" id="3.40.250.10">
    <property type="entry name" value="Rhodanese-like domain"/>
    <property type="match status" value="1"/>
</dbReference>
<evidence type="ECO:0000256" key="7">
    <source>
        <dbReference type="ARBA" id="ARBA00051722"/>
    </source>
</evidence>